<dbReference type="NCBIfam" id="NF004363">
    <property type="entry name" value="PRK05738.2-4"/>
    <property type="match status" value="1"/>
</dbReference>
<dbReference type="PANTHER" id="PTHR11620">
    <property type="entry name" value="60S RIBOSOMAL PROTEIN L23A"/>
    <property type="match status" value="1"/>
</dbReference>
<dbReference type="InterPro" id="IPR012678">
    <property type="entry name" value="Ribosomal_uL23/eL15/eS24_sf"/>
</dbReference>
<keyword evidence="3" id="KW-0687">Ribonucleoprotein</keyword>
<dbReference type="SUPFAM" id="SSF54189">
    <property type="entry name" value="Ribosomal proteins S24e, L23 and L15e"/>
    <property type="match status" value="1"/>
</dbReference>
<dbReference type="Gene3D" id="3.30.70.330">
    <property type="match status" value="1"/>
</dbReference>
<dbReference type="EMBL" id="KJ877675">
    <property type="protein sequence ID" value="AIM52725.1"/>
    <property type="molecule type" value="Genomic_DNA"/>
</dbReference>
<accession>A0A0D3MK87</accession>
<dbReference type="GO" id="GO:1990904">
    <property type="term" value="C:ribonucleoprotein complex"/>
    <property type="evidence" value="ECO:0007669"/>
    <property type="project" value="UniProtKB-KW"/>
</dbReference>
<dbReference type="GO" id="GO:0003735">
    <property type="term" value="F:structural constituent of ribosome"/>
    <property type="evidence" value="ECO:0007669"/>
    <property type="project" value="InterPro"/>
</dbReference>
<keyword evidence="4" id="KW-0934">Plastid</keyword>
<organism evidence="4">
    <name type="scientific">Ochromonas sp. CCMP1393</name>
    <dbReference type="NCBI Taxonomy" id="420556"/>
    <lineage>
        <taxon>Eukaryota</taxon>
        <taxon>Sar</taxon>
        <taxon>Stramenopiles</taxon>
        <taxon>Ochrophyta</taxon>
        <taxon>Chrysophyceae</taxon>
        <taxon>Chromulinales</taxon>
        <taxon>Chromulinaceae</taxon>
        <taxon>Ochromonas</taxon>
    </lineage>
</organism>
<keyword evidence="2 4" id="KW-0689">Ribosomal protein</keyword>
<evidence type="ECO:0000256" key="2">
    <source>
        <dbReference type="ARBA" id="ARBA00022980"/>
    </source>
</evidence>
<reference evidence="4" key="1">
    <citation type="journal article" date="2015" name="Sci. Rep.">
        <title>Updating algal evolutionary relationships through plastid genome sequencing: did alveolate plastids emerge through endosymbiosis of an ochrophyte?</title>
        <authorList>
            <person name="Sevcikova T."/>
            <person name="Horak A."/>
            <person name="Klimes V."/>
            <person name="Zbrankova V."/>
            <person name="Demir-Hilton E."/>
            <person name="Sudek S."/>
            <person name="Jenkins J."/>
            <person name="Schmutz J."/>
            <person name="Pribyl P."/>
            <person name="Fousek J."/>
            <person name="Vlcek C."/>
            <person name="Lang B.F."/>
            <person name="Obornik M."/>
            <person name="Worden A.Z."/>
            <person name="Elias M."/>
        </authorList>
    </citation>
    <scope>NUCLEOTIDE SEQUENCE</scope>
</reference>
<comment type="similarity">
    <text evidence="1">Belongs to the universal ribosomal protein uL23 family.</text>
</comment>
<protein>
    <submittedName>
        <fullName evidence="4">50S ribosomal protein L23</fullName>
    </submittedName>
</protein>
<geneLocation type="plastid" evidence="4"/>
<dbReference type="Pfam" id="PF00276">
    <property type="entry name" value="Ribosomal_L23"/>
    <property type="match status" value="1"/>
</dbReference>
<dbReference type="HAMAP" id="MF_01369_B">
    <property type="entry name" value="Ribosomal_uL23_B"/>
    <property type="match status" value="1"/>
</dbReference>
<evidence type="ECO:0000256" key="3">
    <source>
        <dbReference type="ARBA" id="ARBA00023274"/>
    </source>
</evidence>
<gene>
    <name evidence="4" type="primary">rpl23</name>
</gene>
<sequence length="101" mass="11791">MENPTRNLGNLLSLIKYPSLTEKAINLYGDRQYTFIVDRSLRKTEIKYVIEKIFNVTILEVNTCILPTKTKRVGRFSGKKPRYKKTYVKLKEGDSITDLFN</sequence>
<dbReference type="InterPro" id="IPR012677">
    <property type="entry name" value="Nucleotide-bd_a/b_plait_sf"/>
</dbReference>
<proteinExistence type="inferred from homology"/>
<dbReference type="GO" id="GO:0005840">
    <property type="term" value="C:ribosome"/>
    <property type="evidence" value="ECO:0007669"/>
    <property type="project" value="UniProtKB-KW"/>
</dbReference>
<dbReference type="GO" id="GO:0006412">
    <property type="term" value="P:translation"/>
    <property type="evidence" value="ECO:0007669"/>
    <property type="project" value="InterPro"/>
</dbReference>
<evidence type="ECO:0000256" key="1">
    <source>
        <dbReference type="ARBA" id="ARBA00006700"/>
    </source>
</evidence>
<evidence type="ECO:0000313" key="4">
    <source>
        <dbReference type="EMBL" id="AIM52725.1"/>
    </source>
</evidence>
<dbReference type="AlphaFoldDB" id="A0A0D3MK87"/>
<dbReference type="InterPro" id="IPR013025">
    <property type="entry name" value="Ribosomal_uL23-like"/>
</dbReference>
<name>A0A0D3MK87_9STRA</name>